<comment type="caution">
    <text evidence="1">The sequence shown here is derived from an EMBL/GenBank/DDBJ whole genome shotgun (WGS) entry which is preliminary data.</text>
</comment>
<dbReference type="Proteomes" id="UP001056778">
    <property type="component" value="Chromosome 8"/>
</dbReference>
<evidence type="ECO:0000313" key="2">
    <source>
        <dbReference type="Proteomes" id="UP001056778"/>
    </source>
</evidence>
<gene>
    <name evidence="1" type="ORF">MML48_8g00010466</name>
</gene>
<name>A0ACB9SUP9_HOLOL</name>
<organism evidence="1 2">
    <name type="scientific">Holotrichia oblita</name>
    <name type="common">Chafer beetle</name>
    <dbReference type="NCBI Taxonomy" id="644536"/>
    <lineage>
        <taxon>Eukaryota</taxon>
        <taxon>Metazoa</taxon>
        <taxon>Ecdysozoa</taxon>
        <taxon>Arthropoda</taxon>
        <taxon>Hexapoda</taxon>
        <taxon>Insecta</taxon>
        <taxon>Pterygota</taxon>
        <taxon>Neoptera</taxon>
        <taxon>Endopterygota</taxon>
        <taxon>Coleoptera</taxon>
        <taxon>Polyphaga</taxon>
        <taxon>Scarabaeiformia</taxon>
        <taxon>Scarabaeidae</taxon>
        <taxon>Melolonthinae</taxon>
        <taxon>Holotrichia</taxon>
    </lineage>
</organism>
<protein>
    <submittedName>
        <fullName evidence="1">Dynactin 1-related microtubule-binding</fullName>
    </submittedName>
</protein>
<sequence length="1062" mass="119909">MDFGISTAGNESCVDTVRALHQTIVALRAALERSRTEILELKSKNWPPVDNVAEDAIRTLSIENHVLRQKVINSEANGKDNLKKDNKQKKTKFKGSKEQISQKQSSREVVEVSKENNNNISGKSAWKSLENIANVSIQDRNQNHLSKSKTVCFSNIFEGDKQIATTNSLHFNNKGDTSKSANKNVSFIEEPIADNVTASRRGSITDFESKNLEKLNEYADCVLKSETLIKSPKKTKEKVGKPRQGEHKKYNKRQREDVKHLNGNNLERRRRRKSSILGEEVEKALTQRYPVGAEESLKSTGDKTDIVPENVSGLNLVEDSAEKVCEENQLKVTDLGEESGEKAEINIDEEIAAGLDLETNELSENIELIEAASNEVERIDIQEQDIKIIENTEIVADIIDGIRDIRESIINKGENGTIDTLNSSDPSTSSSTQKNIEISVKIYKRSKKPIEIDIQTKKKRNKSKQSKMNNKSQNTSFDKEYGDVPANHATTNEIRRHIDSATANNIVSNMLQNDVEQEVDDIELIFTTDDTKDTDFKEELVPIDAYTETQLLQCPLSDYDEKLSAEASDRELEDDVFNDNFENENQENCNFQSQTYDFRRENSQIYNSKSDNSINHEDKSLRSYYSYQDSSFENKSLEKDESFDRFEEKTRIIETDISKIGIQDVEFNMGRRNTCPNPIQYRPIMHREALGRGLSSSRKCRPILAHSNVVRKESGAQTDISALPGSSWRSESSLGHKVKVGENFTTLPSKFPHPGSRLKLSEKTVEARRVLLSDIGFTSMVPELSRSADHLFPPVVRGPVVSSYGQFLRTTDLYSPAYTVSQNIYLFFFKKATLSNQSLQSQKFVWTTTTPSEGSHSQSRYSSQYPLSSPPVPTRRCSAPVSPSKKTTVMKNTPSKVRFANGSLPELRGDWTATVDSGESTDSLVEEAEHFLRRSIDCLAPCKDVCFRSETVKVTGVRRASAPEPSRDNVPPQGWQPFLPRIPRDLHLDYWVKVISPEGRVRGGRVRYVGPLMNQSEAFVGVQLSTPDGHSDGTFNSRRYFNCEPYHGLFVPFKKIIMGWRP</sequence>
<keyword evidence="2" id="KW-1185">Reference proteome</keyword>
<accession>A0ACB9SUP9</accession>
<proteinExistence type="predicted"/>
<reference evidence="1" key="1">
    <citation type="submission" date="2022-04" db="EMBL/GenBank/DDBJ databases">
        <title>Chromosome-scale genome assembly of Holotrichia oblita Faldermann.</title>
        <authorList>
            <person name="Rongchong L."/>
        </authorList>
    </citation>
    <scope>NUCLEOTIDE SEQUENCE</scope>
    <source>
        <strain evidence="1">81SQS9</strain>
    </source>
</reference>
<dbReference type="EMBL" id="CM043022">
    <property type="protein sequence ID" value="KAI4456275.1"/>
    <property type="molecule type" value="Genomic_DNA"/>
</dbReference>
<evidence type="ECO:0000313" key="1">
    <source>
        <dbReference type="EMBL" id="KAI4456275.1"/>
    </source>
</evidence>